<dbReference type="Pfam" id="PF04855">
    <property type="entry name" value="SNF5"/>
    <property type="match status" value="1"/>
</dbReference>
<feature type="region of interest" description="Disordered" evidence="6">
    <location>
        <begin position="409"/>
        <end position="430"/>
    </location>
</feature>
<feature type="region of interest" description="Disordered" evidence="6">
    <location>
        <begin position="1"/>
        <end position="33"/>
    </location>
</feature>
<dbReference type="RefSeq" id="XP_007881366.1">
    <property type="nucleotide sequence ID" value="XM_007883175.1"/>
</dbReference>
<dbReference type="eggNOG" id="KOG1649">
    <property type="taxonomic scope" value="Eukaryota"/>
</dbReference>
<keyword evidence="4" id="KW-0804">Transcription</keyword>
<organism evidence="7 8">
    <name type="scientific">Pseudozyma flocculosa PF-1</name>
    <dbReference type="NCBI Taxonomy" id="1277687"/>
    <lineage>
        <taxon>Eukaryota</taxon>
        <taxon>Fungi</taxon>
        <taxon>Dikarya</taxon>
        <taxon>Basidiomycota</taxon>
        <taxon>Ustilaginomycotina</taxon>
        <taxon>Ustilaginomycetes</taxon>
        <taxon>Ustilaginales</taxon>
        <taxon>Ustilaginaceae</taxon>
        <taxon>Pseudozyma</taxon>
    </lineage>
</organism>
<gene>
    <name evidence="7" type="ORF">PFL1_05639</name>
</gene>
<feature type="compositionally biased region" description="Low complexity" evidence="6">
    <location>
        <begin position="96"/>
        <end position="135"/>
    </location>
</feature>
<dbReference type="GO" id="GO:0006355">
    <property type="term" value="P:regulation of DNA-templated transcription"/>
    <property type="evidence" value="ECO:0007669"/>
    <property type="project" value="InterPro"/>
</dbReference>
<feature type="compositionally biased region" description="Basic and acidic residues" evidence="6">
    <location>
        <begin position="493"/>
        <end position="507"/>
    </location>
</feature>
<comment type="similarity">
    <text evidence="2">Belongs to the SNF5 family.</text>
</comment>
<feature type="compositionally biased region" description="Low complexity" evidence="6">
    <location>
        <begin position="812"/>
        <end position="839"/>
    </location>
</feature>
<dbReference type="GO" id="GO:0006338">
    <property type="term" value="P:chromatin remodeling"/>
    <property type="evidence" value="ECO:0007669"/>
    <property type="project" value="InterPro"/>
</dbReference>
<evidence type="ECO:0008006" key="9">
    <source>
        <dbReference type="Google" id="ProtNLM"/>
    </source>
</evidence>
<evidence type="ECO:0000256" key="4">
    <source>
        <dbReference type="ARBA" id="ARBA00023163"/>
    </source>
</evidence>
<evidence type="ECO:0000313" key="7">
    <source>
        <dbReference type="EMBL" id="EPQ26659.1"/>
    </source>
</evidence>
<evidence type="ECO:0000256" key="5">
    <source>
        <dbReference type="ARBA" id="ARBA00023242"/>
    </source>
</evidence>
<feature type="compositionally biased region" description="Low complexity" evidence="6">
    <location>
        <begin position="474"/>
        <end position="487"/>
    </location>
</feature>
<dbReference type="AlphaFoldDB" id="A0A061H303"/>
<accession>A0A061H303</accession>
<comment type="subcellular location">
    <subcellularLocation>
        <location evidence="1">Nucleus</location>
    </subcellularLocation>
</comment>
<name>A0A061H303_9BASI</name>
<feature type="region of interest" description="Disordered" evidence="6">
    <location>
        <begin position="931"/>
        <end position="974"/>
    </location>
</feature>
<dbReference type="Gene3D" id="3.30.50.10">
    <property type="entry name" value="Erythroid Transcription Factor GATA-1, subunit A"/>
    <property type="match status" value="1"/>
</dbReference>
<keyword evidence="5" id="KW-0539">Nucleus</keyword>
<evidence type="ECO:0000256" key="2">
    <source>
        <dbReference type="ARBA" id="ARBA00010239"/>
    </source>
</evidence>
<feature type="region of interest" description="Disordered" evidence="6">
    <location>
        <begin position="78"/>
        <end position="212"/>
    </location>
</feature>
<protein>
    <recommendedName>
        <fullName evidence="9">SNF5-domain-containing protein</fullName>
    </recommendedName>
</protein>
<keyword evidence="3" id="KW-0805">Transcription regulation</keyword>
<dbReference type="InterPro" id="IPR013088">
    <property type="entry name" value="Znf_NHR/GATA"/>
</dbReference>
<sequence length="974" mass="102447">MAAMAAMAKQGRRPSMVVDPNTGASPGVAGRRPSTVELSQANLVNPAFENLPLTDPTLAAAGAAPTQTPAMAHAMNQGMLGGFGQPSAPSTPRRPSQQQVAQVATAGVASGGPIMAPAAPTATPGAAAAAQQQPPLSQPPAQAPAAAQPDLSHLPMVQGGPPPRESAVGLPINGYNTRVTKLPSSGAASQQKGGPDGGDGQSSKEAAGDKDGAAEVPAWMPLTAEQEEELLAFMQRDKEYESLYRKQQSNMEKSIKERIDAVKPPRRKVSDGTLTKPKPLAWWERAEEEDFSGLNRDGLFEPFRILLPSQKRLELEQGQRGSRPTIALDKAKVAAVSALEEDLVPIRLEIDHEHWKLRDTFTWNALDSHIDLDAFAMSICEDIGLPAAVFVPAIKEQINAQIQDHLATNAVRPRKNRTASAGSGKAGTEGVLDGKDLQWWTRWRRTLDEGPQAARKRKRASTSITAARGMASQPAAGIPADGADGADMQVDGESQRVEVVDSDRDGGNGKGGDGDDEAEMPDVSNVTPAEELRMVIKLDITVGSMNLVDQFEWDAGETDPTAAETFAEAFAADLGLPGEFRTAIAHSIREQHPNIHDGMWHCSNCGIPGTLAPGRRKGPLGDKSLCGPCGKYYHRHRKVIMLDYTRDLAHHMKQQQSGQAQRKASVPSILLDSALLSSLGDQDDSTEPNSAGDTPRADLGDASVGGGDGDGNSNDNALGVVRKTGSRSRTPRAASPDLPFELVGSPDDSDSSSRSESPEPVATRKSSARDAYQERAGAKPPAEHRDERSGGGEEGELEEQGEIKGSDPAKTAPPNAATSLASAPAAAAAASASPSSMPSVKVPTTGVKGQPLTPAEWLLQSAATLRARYPNDRFEIQPRPVPAHLPTPAVPEWRVRCLDCPGKLYTPGPGESLNNFEIHLRNRQHRANVNSRVYGGAAGSPPPGAGSVGTPGSARSPSMSSAAAPAVGGTPGRP</sequence>
<dbReference type="GO" id="GO:0000228">
    <property type="term" value="C:nuclear chromosome"/>
    <property type="evidence" value="ECO:0007669"/>
    <property type="project" value="InterPro"/>
</dbReference>
<feature type="compositionally biased region" description="Low complexity" evidence="6">
    <location>
        <begin position="948"/>
        <end position="968"/>
    </location>
</feature>
<feature type="region of interest" description="Disordered" evidence="6">
    <location>
        <begin position="679"/>
        <end position="851"/>
    </location>
</feature>
<dbReference type="InterPro" id="IPR006939">
    <property type="entry name" value="SNF5"/>
</dbReference>
<dbReference type="KEGG" id="pfp:PFL1_05639"/>
<proteinExistence type="inferred from homology"/>
<dbReference type="SUPFAM" id="SSF57716">
    <property type="entry name" value="Glucocorticoid receptor-like (DNA-binding domain)"/>
    <property type="match status" value="1"/>
</dbReference>
<feature type="region of interest" description="Disordered" evidence="6">
    <location>
        <begin position="448"/>
        <end position="527"/>
    </location>
</feature>
<evidence type="ECO:0000256" key="6">
    <source>
        <dbReference type="SAM" id="MobiDB-lite"/>
    </source>
</evidence>
<evidence type="ECO:0000313" key="8">
    <source>
        <dbReference type="Proteomes" id="UP000053664"/>
    </source>
</evidence>
<dbReference type="OrthoDB" id="515064at2759"/>
<evidence type="ECO:0000256" key="3">
    <source>
        <dbReference type="ARBA" id="ARBA00023015"/>
    </source>
</evidence>
<evidence type="ECO:0000256" key="1">
    <source>
        <dbReference type="ARBA" id="ARBA00004123"/>
    </source>
</evidence>
<dbReference type="GO" id="GO:0008270">
    <property type="term" value="F:zinc ion binding"/>
    <property type="evidence" value="ECO:0007669"/>
    <property type="project" value="InterPro"/>
</dbReference>
<reference evidence="7 8" key="1">
    <citation type="journal article" date="2013" name="Plant Cell">
        <title>The transition from a phytopathogenic smut ancestor to an anamorphic biocontrol agent deciphered by comparative whole-genome analysis.</title>
        <authorList>
            <person name="Lefebvre F."/>
            <person name="Joly D.L."/>
            <person name="Labbe C."/>
            <person name="Teichmann B."/>
            <person name="Linning R."/>
            <person name="Belzile F."/>
            <person name="Bakkeren G."/>
            <person name="Belanger R.R."/>
        </authorList>
    </citation>
    <scope>NUCLEOTIDE SEQUENCE [LARGE SCALE GENOMIC DNA]</scope>
    <source>
        <strain evidence="7 8">PF-1</strain>
    </source>
</reference>
<feature type="compositionally biased region" description="Polar residues" evidence="6">
    <location>
        <begin position="174"/>
        <end position="188"/>
    </location>
</feature>
<dbReference type="Proteomes" id="UP000053664">
    <property type="component" value="Unassembled WGS sequence"/>
</dbReference>
<dbReference type="EMBL" id="KE361643">
    <property type="protein sequence ID" value="EPQ26659.1"/>
    <property type="molecule type" value="Genomic_DNA"/>
</dbReference>
<dbReference type="HOGENOM" id="CLU_304849_0_0_1"/>
<feature type="compositionally biased region" description="Basic and acidic residues" evidence="6">
    <location>
        <begin position="767"/>
        <end position="791"/>
    </location>
</feature>
<dbReference type="GeneID" id="19319726"/>
<dbReference type="PANTHER" id="PTHR10019">
    <property type="entry name" value="SNF5"/>
    <property type="match status" value="1"/>
</dbReference>